<dbReference type="Gene3D" id="3.40.1280.10">
    <property type="match status" value="1"/>
</dbReference>
<evidence type="ECO:0000313" key="20">
    <source>
        <dbReference type="Proteomes" id="UP000229896"/>
    </source>
</evidence>
<comment type="subunit">
    <text evidence="4 15 17">Homodimer.</text>
</comment>
<evidence type="ECO:0000256" key="3">
    <source>
        <dbReference type="ARBA" id="ARBA00007630"/>
    </source>
</evidence>
<dbReference type="HAMAP" id="MF_00605">
    <property type="entry name" value="TrmD"/>
    <property type="match status" value="1"/>
</dbReference>
<evidence type="ECO:0000256" key="8">
    <source>
        <dbReference type="ARBA" id="ARBA00022603"/>
    </source>
</evidence>
<keyword evidence="10 15" id="KW-0949">S-adenosyl-L-methionine</keyword>
<dbReference type="NCBIfam" id="TIGR00088">
    <property type="entry name" value="trmD"/>
    <property type="match status" value="1"/>
</dbReference>
<dbReference type="PANTHER" id="PTHR46417">
    <property type="entry name" value="TRNA (GUANINE-N(1)-)-METHYLTRANSFERASE"/>
    <property type="match status" value="1"/>
</dbReference>
<dbReference type="GO" id="GO:0052906">
    <property type="term" value="F:tRNA (guanine(37)-N1)-methyltransferase activity"/>
    <property type="evidence" value="ECO:0007669"/>
    <property type="project" value="UniProtKB-UniRule"/>
</dbReference>
<dbReference type="InterPro" id="IPR002649">
    <property type="entry name" value="tRNA_m1G_MeTrfase_TrmD"/>
</dbReference>
<dbReference type="EMBL" id="PEXI01000040">
    <property type="protein sequence ID" value="PIU24415.1"/>
    <property type="molecule type" value="Genomic_DNA"/>
</dbReference>
<dbReference type="Gene3D" id="1.10.1270.20">
    <property type="entry name" value="tRNA(m1g37)methyltransferase, domain 2"/>
    <property type="match status" value="1"/>
</dbReference>
<dbReference type="SUPFAM" id="SSF75217">
    <property type="entry name" value="alpha/beta knot"/>
    <property type="match status" value="1"/>
</dbReference>
<proteinExistence type="inferred from homology"/>
<feature type="binding site" evidence="15 16">
    <location>
        <position position="118"/>
    </location>
    <ligand>
        <name>S-adenosyl-L-methionine</name>
        <dbReference type="ChEBI" id="CHEBI:59789"/>
    </ligand>
</feature>
<keyword evidence="7 15" id="KW-0963">Cytoplasm</keyword>
<dbReference type="InterPro" id="IPR016009">
    <property type="entry name" value="tRNA_MeTrfase_TRMD/TRM10"/>
</dbReference>
<keyword evidence="9 15" id="KW-0808">Transferase</keyword>
<evidence type="ECO:0000256" key="14">
    <source>
        <dbReference type="ARBA" id="ARBA00047783"/>
    </source>
</evidence>
<evidence type="ECO:0000256" key="16">
    <source>
        <dbReference type="PIRSR" id="PIRSR000386-1"/>
    </source>
</evidence>
<gene>
    <name evidence="15" type="primary">trmD</name>
    <name evidence="19" type="ORF">COT12_01185</name>
</gene>
<evidence type="ECO:0000256" key="12">
    <source>
        <dbReference type="ARBA" id="ARBA00029736"/>
    </source>
</evidence>
<evidence type="ECO:0000256" key="13">
    <source>
        <dbReference type="ARBA" id="ARBA00033392"/>
    </source>
</evidence>
<evidence type="ECO:0000256" key="15">
    <source>
        <dbReference type="HAMAP-Rule" id="MF_00605"/>
    </source>
</evidence>
<organism evidence="19 20">
    <name type="scientific">Candidatus Berkelbacteria bacterium CG08_land_8_20_14_0_20_39_8</name>
    <dbReference type="NCBI Taxonomy" id="1974511"/>
    <lineage>
        <taxon>Bacteria</taxon>
        <taxon>Candidatus Berkelbacteria</taxon>
    </lineage>
</organism>
<evidence type="ECO:0000256" key="2">
    <source>
        <dbReference type="ARBA" id="ARBA00004496"/>
    </source>
</evidence>
<evidence type="ECO:0000313" key="19">
    <source>
        <dbReference type="EMBL" id="PIU24415.1"/>
    </source>
</evidence>
<comment type="subcellular location">
    <subcellularLocation>
        <location evidence="2 15 17">Cytoplasm</location>
    </subcellularLocation>
</comment>
<feature type="domain" description="tRNA methyltransferase TRMD/TRM10-type" evidence="18">
    <location>
        <begin position="1"/>
        <end position="221"/>
    </location>
</feature>
<dbReference type="InterPro" id="IPR023148">
    <property type="entry name" value="tRNA_m1G_MeTrfase_C_sf"/>
</dbReference>
<evidence type="ECO:0000256" key="4">
    <source>
        <dbReference type="ARBA" id="ARBA00011738"/>
    </source>
</evidence>
<evidence type="ECO:0000256" key="7">
    <source>
        <dbReference type="ARBA" id="ARBA00022490"/>
    </source>
</evidence>
<evidence type="ECO:0000256" key="9">
    <source>
        <dbReference type="ARBA" id="ARBA00022679"/>
    </source>
</evidence>
<dbReference type="AlphaFoldDB" id="A0A2M6YCJ0"/>
<evidence type="ECO:0000256" key="1">
    <source>
        <dbReference type="ARBA" id="ARBA00002634"/>
    </source>
</evidence>
<dbReference type="InterPro" id="IPR029026">
    <property type="entry name" value="tRNA_m1G_MTases_N"/>
</dbReference>
<keyword evidence="8 15" id="KW-0489">Methyltransferase</keyword>
<dbReference type="NCBIfam" id="NF000648">
    <property type="entry name" value="PRK00026.1"/>
    <property type="match status" value="1"/>
</dbReference>
<sequence length="224" mass="25289">MRFDVITLFPQMFVGPLSESIISRAQKKGLIKINFHQLHDFSKDKHHNVDDTPCGGGKGMIIKVDVVDTAITSVKTLISQQNPKNKTRTILLTPRGITFNQDVAISMTKYDNIILICGHYEGFDERIRDLVDEEISIGDFVLTGGEIPAMAIIDSVSRLIPGVLSEDSPESESFMEKDSEGNYLIEYPQYTRPIEYKGKKVPEILMSGNHSEIEKWRKNQMGKK</sequence>
<evidence type="ECO:0000256" key="5">
    <source>
        <dbReference type="ARBA" id="ARBA00012807"/>
    </source>
</evidence>
<evidence type="ECO:0000256" key="10">
    <source>
        <dbReference type="ARBA" id="ARBA00022691"/>
    </source>
</evidence>
<protein>
    <recommendedName>
        <fullName evidence="6 15">tRNA (guanine-N(1)-)-methyltransferase</fullName>
        <ecNumber evidence="5 15">2.1.1.228</ecNumber>
    </recommendedName>
    <alternativeName>
        <fullName evidence="12 15">M1G-methyltransferase</fullName>
    </alternativeName>
    <alternativeName>
        <fullName evidence="13 15">tRNA [GM37] methyltransferase</fullName>
    </alternativeName>
</protein>
<comment type="caution">
    <text evidence="19">The sequence shown here is derived from an EMBL/GenBank/DDBJ whole genome shotgun (WGS) entry which is preliminary data.</text>
</comment>
<dbReference type="PANTHER" id="PTHR46417:SF1">
    <property type="entry name" value="TRNA (GUANINE-N(1)-)-METHYLTRANSFERASE"/>
    <property type="match status" value="1"/>
</dbReference>
<name>A0A2M6YCJ0_9BACT</name>
<dbReference type="Pfam" id="PF01746">
    <property type="entry name" value="tRNA_m1G_MT"/>
    <property type="match status" value="1"/>
</dbReference>
<accession>A0A2M6YCJ0</accession>
<dbReference type="EC" id="2.1.1.228" evidence="5 15"/>
<reference evidence="20" key="1">
    <citation type="submission" date="2017-09" db="EMBL/GenBank/DDBJ databases">
        <title>Depth-based differentiation of microbial function through sediment-hosted aquifers and enrichment of novel symbionts in the deep terrestrial subsurface.</title>
        <authorList>
            <person name="Probst A.J."/>
            <person name="Ladd B."/>
            <person name="Jarett J.K."/>
            <person name="Geller-Mcgrath D.E."/>
            <person name="Sieber C.M.K."/>
            <person name="Emerson J.B."/>
            <person name="Anantharaman K."/>
            <person name="Thomas B.C."/>
            <person name="Malmstrom R."/>
            <person name="Stieglmeier M."/>
            <person name="Klingl A."/>
            <person name="Woyke T."/>
            <person name="Ryan C.M."/>
            <person name="Banfield J.F."/>
        </authorList>
    </citation>
    <scope>NUCLEOTIDE SEQUENCE [LARGE SCALE GENOMIC DNA]</scope>
</reference>
<dbReference type="Proteomes" id="UP000229896">
    <property type="component" value="Unassembled WGS sequence"/>
</dbReference>
<evidence type="ECO:0000259" key="18">
    <source>
        <dbReference type="Pfam" id="PF01746"/>
    </source>
</evidence>
<evidence type="ECO:0000256" key="6">
    <source>
        <dbReference type="ARBA" id="ARBA00014679"/>
    </source>
</evidence>
<dbReference type="CDD" id="cd18080">
    <property type="entry name" value="TrmD-like"/>
    <property type="match status" value="1"/>
</dbReference>
<dbReference type="InterPro" id="IPR029028">
    <property type="entry name" value="Alpha/beta_knot_MTases"/>
</dbReference>
<keyword evidence="11 15" id="KW-0819">tRNA processing</keyword>
<evidence type="ECO:0000256" key="17">
    <source>
        <dbReference type="RuleBase" id="RU003464"/>
    </source>
</evidence>
<comment type="catalytic activity">
    <reaction evidence="14 15 17">
        <text>guanosine(37) in tRNA + S-adenosyl-L-methionine = N(1)-methylguanosine(37) in tRNA + S-adenosyl-L-homocysteine + H(+)</text>
        <dbReference type="Rhea" id="RHEA:36899"/>
        <dbReference type="Rhea" id="RHEA-COMP:10145"/>
        <dbReference type="Rhea" id="RHEA-COMP:10147"/>
        <dbReference type="ChEBI" id="CHEBI:15378"/>
        <dbReference type="ChEBI" id="CHEBI:57856"/>
        <dbReference type="ChEBI" id="CHEBI:59789"/>
        <dbReference type="ChEBI" id="CHEBI:73542"/>
        <dbReference type="ChEBI" id="CHEBI:74269"/>
        <dbReference type="EC" id="2.1.1.228"/>
    </reaction>
</comment>
<comment type="function">
    <text evidence="1 15 17">Specifically methylates guanosine-37 in various tRNAs.</text>
</comment>
<dbReference type="GO" id="GO:0005829">
    <property type="term" value="C:cytosol"/>
    <property type="evidence" value="ECO:0007669"/>
    <property type="project" value="TreeGrafter"/>
</dbReference>
<feature type="binding site" evidence="15 16">
    <location>
        <begin position="137"/>
        <end position="142"/>
    </location>
    <ligand>
        <name>S-adenosyl-L-methionine</name>
        <dbReference type="ChEBI" id="CHEBI:59789"/>
    </ligand>
</feature>
<dbReference type="PIRSF" id="PIRSF000386">
    <property type="entry name" value="tRNA_mtase"/>
    <property type="match status" value="1"/>
</dbReference>
<evidence type="ECO:0000256" key="11">
    <source>
        <dbReference type="ARBA" id="ARBA00022694"/>
    </source>
</evidence>
<dbReference type="FunFam" id="3.40.1280.10:FF:000001">
    <property type="entry name" value="tRNA (guanine-N(1)-)-methyltransferase"/>
    <property type="match status" value="1"/>
</dbReference>
<dbReference type="GO" id="GO:0002939">
    <property type="term" value="P:tRNA N1-guanine methylation"/>
    <property type="evidence" value="ECO:0007669"/>
    <property type="project" value="TreeGrafter"/>
</dbReference>
<comment type="similarity">
    <text evidence="3 15 17">Belongs to the RNA methyltransferase TrmD family.</text>
</comment>